<gene>
    <name evidence="1" type="ORF">ACJMK2_005216</name>
</gene>
<evidence type="ECO:0000313" key="1">
    <source>
        <dbReference type="EMBL" id="KAL3863462.1"/>
    </source>
</evidence>
<comment type="caution">
    <text evidence="1">The sequence shown here is derived from an EMBL/GenBank/DDBJ whole genome shotgun (WGS) entry which is preliminary data.</text>
</comment>
<accession>A0ABD3VPD8</accession>
<proteinExistence type="predicted"/>
<dbReference type="Proteomes" id="UP001634394">
    <property type="component" value="Unassembled WGS sequence"/>
</dbReference>
<reference evidence="1 2" key="1">
    <citation type="submission" date="2024-11" db="EMBL/GenBank/DDBJ databases">
        <title>Chromosome-level genome assembly of the freshwater bivalve Anodonta woodiana.</title>
        <authorList>
            <person name="Chen X."/>
        </authorList>
    </citation>
    <scope>NUCLEOTIDE SEQUENCE [LARGE SCALE GENOMIC DNA]</scope>
    <source>
        <strain evidence="1">MN2024</strain>
        <tissue evidence="1">Gills</tissue>
    </source>
</reference>
<keyword evidence="2" id="KW-1185">Reference proteome</keyword>
<name>A0ABD3VPD8_SINWO</name>
<dbReference type="EMBL" id="JBJQND010000010">
    <property type="protein sequence ID" value="KAL3863462.1"/>
    <property type="molecule type" value="Genomic_DNA"/>
</dbReference>
<protein>
    <submittedName>
        <fullName evidence="1">Uncharacterized protein</fullName>
    </submittedName>
</protein>
<sequence>SKPQCPTEMFKTLIYTNCSGPYNHLQNPSVPMLDGCRVYEDLLQCIAFHMMMSGNNMCTVELINHMFLYQYSNFLTRSNGTFLANCTNTDFALLQAEIPGPSSQEMCSSIPTMRYYMKYVACHRSFNFSVNLTVEAQCGIAFGILNGIQSFFHGFGFNCDFTQLMSTVSHHEQNSTLQNKLLPPYLLDSLHTCQDFYFNGSISNNSRLQCAQILANYSCPVAESLNPLIKIKNTTVYTSDLKCSVYYEFIKHVKTVLHKTIAYLPCNNDMLKTMVNGFIAGYWMESGQNMVQAPDFEECTALEIVDQIESLCFKDTLVALSVMICPIRTQSESMPIIINPTTTDQWNGSTPASSGMAVSPSWGEFCYTYQSLLQCGLQIANTMDFGPGHNCSHGDVEILFERVEMDNYALLSNSLPGGLDPVHCSNYSSLFIMNLKLNQEWTGSLNNVSSPEYMGMIQKIQQNIDRLVNESLLSIYVAEVKVIQIGNWSGWMTPMETDVNLTMKMKPTARLQPNNIIEGLIFVINDFISRNTSLEIISKIDLSFISVQPVYSEPSICTPETFKDLEGTVCHQFVNISLLTNERELCRYDRLQDYS</sequence>
<organism evidence="1 2">
    <name type="scientific">Sinanodonta woodiana</name>
    <name type="common">Chinese pond mussel</name>
    <name type="synonym">Anodonta woodiana</name>
    <dbReference type="NCBI Taxonomy" id="1069815"/>
    <lineage>
        <taxon>Eukaryota</taxon>
        <taxon>Metazoa</taxon>
        <taxon>Spiralia</taxon>
        <taxon>Lophotrochozoa</taxon>
        <taxon>Mollusca</taxon>
        <taxon>Bivalvia</taxon>
        <taxon>Autobranchia</taxon>
        <taxon>Heteroconchia</taxon>
        <taxon>Palaeoheterodonta</taxon>
        <taxon>Unionida</taxon>
        <taxon>Unionoidea</taxon>
        <taxon>Unionidae</taxon>
        <taxon>Unioninae</taxon>
        <taxon>Sinanodonta</taxon>
    </lineage>
</organism>
<dbReference type="AlphaFoldDB" id="A0ABD3VPD8"/>
<feature type="non-terminal residue" evidence="1">
    <location>
        <position position="1"/>
    </location>
</feature>
<evidence type="ECO:0000313" key="2">
    <source>
        <dbReference type="Proteomes" id="UP001634394"/>
    </source>
</evidence>